<reference evidence="3" key="1">
    <citation type="submission" date="2021-02" db="EMBL/GenBank/DDBJ databases">
        <authorList>
            <person name="Nowell W R."/>
        </authorList>
    </citation>
    <scope>NUCLEOTIDE SEQUENCE</scope>
</reference>
<keyword evidence="2" id="KW-0472">Membrane</keyword>
<gene>
    <name evidence="3" type="ORF">XAT740_LOCUS14466</name>
</gene>
<evidence type="ECO:0000313" key="4">
    <source>
        <dbReference type="Proteomes" id="UP000663828"/>
    </source>
</evidence>
<evidence type="ECO:0000313" key="3">
    <source>
        <dbReference type="EMBL" id="CAF1025480.1"/>
    </source>
</evidence>
<protein>
    <submittedName>
        <fullName evidence="3">Uncharacterized protein</fullName>
    </submittedName>
</protein>
<dbReference type="EMBL" id="CAJNOR010000869">
    <property type="protein sequence ID" value="CAF1025480.1"/>
    <property type="molecule type" value="Genomic_DNA"/>
</dbReference>
<evidence type="ECO:0000256" key="1">
    <source>
        <dbReference type="SAM" id="MobiDB-lite"/>
    </source>
</evidence>
<sequence>MNTRQSLSRSAHQQYDTPISSDCSQNSHKINRNCPRNNHNSSSIQHPQDLIRTDLRKKQSKLPFDQQPLISPRQLLLIRFVIFVIVCWICYYVFLSLYPKPKRSTWKQLWHGVVNWLTVALMITGTLIIYYRFAQPSEPTIDLDSIAMSD</sequence>
<evidence type="ECO:0000256" key="2">
    <source>
        <dbReference type="SAM" id="Phobius"/>
    </source>
</evidence>
<name>A0A814IS54_ADIRI</name>
<proteinExistence type="predicted"/>
<feature type="transmembrane region" description="Helical" evidence="2">
    <location>
        <begin position="114"/>
        <end position="133"/>
    </location>
</feature>
<accession>A0A814IS54</accession>
<dbReference type="Proteomes" id="UP000663828">
    <property type="component" value="Unassembled WGS sequence"/>
</dbReference>
<keyword evidence="2" id="KW-0812">Transmembrane</keyword>
<keyword evidence="4" id="KW-1185">Reference proteome</keyword>
<keyword evidence="2" id="KW-1133">Transmembrane helix</keyword>
<feature type="transmembrane region" description="Helical" evidence="2">
    <location>
        <begin position="76"/>
        <end position="94"/>
    </location>
</feature>
<organism evidence="3 4">
    <name type="scientific">Adineta ricciae</name>
    <name type="common">Rotifer</name>
    <dbReference type="NCBI Taxonomy" id="249248"/>
    <lineage>
        <taxon>Eukaryota</taxon>
        <taxon>Metazoa</taxon>
        <taxon>Spiralia</taxon>
        <taxon>Gnathifera</taxon>
        <taxon>Rotifera</taxon>
        <taxon>Eurotatoria</taxon>
        <taxon>Bdelloidea</taxon>
        <taxon>Adinetida</taxon>
        <taxon>Adinetidae</taxon>
        <taxon>Adineta</taxon>
    </lineage>
</organism>
<dbReference type="AlphaFoldDB" id="A0A814IS54"/>
<feature type="region of interest" description="Disordered" evidence="1">
    <location>
        <begin position="1"/>
        <end position="46"/>
    </location>
</feature>
<comment type="caution">
    <text evidence="3">The sequence shown here is derived from an EMBL/GenBank/DDBJ whole genome shotgun (WGS) entry which is preliminary data.</text>
</comment>